<feature type="repeat" description="WD" evidence="3">
    <location>
        <begin position="183"/>
        <end position="198"/>
    </location>
</feature>
<keyword evidence="6" id="KW-1185">Reference proteome</keyword>
<dbReference type="PANTHER" id="PTHR19848">
    <property type="entry name" value="WD40 REPEAT PROTEIN"/>
    <property type="match status" value="1"/>
</dbReference>
<dbReference type="EMBL" id="CAUYUJ010014695">
    <property type="protein sequence ID" value="CAK0844825.1"/>
    <property type="molecule type" value="Genomic_DNA"/>
</dbReference>
<dbReference type="SMART" id="SM00320">
    <property type="entry name" value="WD40"/>
    <property type="match status" value="5"/>
</dbReference>
<evidence type="ECO:0000256" key="3">
    <source>
        <dbReference type="PROSITE-ProRule" id="PRU00221"/>
    </source>
</evidence>
<dbReference type="InterPro" id="IPR001680">
    <property type="entry name" value="WD40_rpt"/>
</dbReference>
<feature type="repeat" description="WD" evidence="3">
    <location>
        <begin position="279"/>
        <end position="313"/>
    </location>
</feature>
<evidence type="ECO:0000313" key="5">
    <source>
        <dbReference type="EMBL" id="CAK0844825.1"/>
    </source>
</evidence>
<feature type="non-terminal residue" evidence="5">
    <location>
        <position position="1"/>
    </location>
</feature>
<feature type="compositionally biased region" description="Acidic residues" evidence="4">
    <location>
        <begin position="257"/>
        <end position="273"/>
    </location>
</feature>
<gene>
    <name evidence="5" type="ORF">PCOR1329_LOCUS38814</name>
</gene>
<dbReference type="PROSITE" id="PS50082">
    <property type="entry name" value="WD_REPEATS_2"/>
    <property type="match status" value="2"/>
</dbReference>
<keyword evidence="2" id="KW-0677">Repeat</keyword>
<dbReference type="InterPro" id="IPR036322">
    <property type="entry name" value="WD40_repeat_dom_sf"/>
</dbReference>
<dbReference type="Proteomes" id="UP001189429">
    <property type="component" value="Unassembled WGS sequence"/>
</dbReference>
<comment type="caution">
    <text evidence="5">The sequence shown here is derived from an EMBL/GenBank/DDBJ whole genome shotgun (WGS) entry which is preliminary data.</text>
</comment>
<keyword evidence="1 3" id="KW-0853">WD repeat</keyword>
<evidence type="ECO:0000256" key="2">
    <source>
        <dbReference type="ARBA" id="ARBA00022737"/>
    </source>
</evidence>
<feature type="region of interest" description="Disordered" evidence="4">
    <location>
        <begin position="245"/>
        <end position="286"/>
    </location>
</feature>
<proteinExistence type="predicted"/>
<evidence type="ECO:0008006" key="7">
    <source>
        <dbReference type="Google" id="ProtNLM"/>
    </source>
</evidence>
<evidence type="ECO:0000256" key="4">
    <source>
        <dbReference type="SAM" id="MobiDB-lite"/>
    </source>
</evidence>
<dbReference type="SUPFAM" id="SSF50978">
    <property type="entry name" value="WD40 repeat-like"/>
    <property type="match status" value="1"/>
</dbReference>
<dbReference type="InterPro" id="IPR015943">
    <property type="entry name" value="WD40/YVTN_repeat-like_dom_sf"/>
</dbReference>
<accession>A0ABN9TGB3</accession>
<dbReference type="PANTHER" id="PTHR19848:SF8">
    <property type="entry name" value="F-BOX AND WD REPEAT DOMAIN CONTAINING 7"/>
    <property type="match status" value="1"/>
</dbReference>
<reference evidence="5" key="1">
    <citation type="submission" date="2023-10" db="EMBL/GenBank/DDBJ databases">
        <authorList>
            <person name="Chen Y."/>
            <person name="Shah S."/>
            <person name="Dougan E. K."/>
            <person name="Thang M."/>
            <person name="Chan C."/>
        </authorList>
    </citation>
    <scope>NUCLEOTIDE SEQUENCE [LARGE SCALE GENOMIC DNA]</scope>
</reference>
<evidence type="ECO:0000313" key="6">
    <source>
        <dbReference type="Proteomes" id="UP001189429"/>
    </source>
</evidence>
<name>A0ABN9TGB3_9DINO</name>
<protein>
    <recommendedName>
        <fullName evidence="7">Coronin</fullName>
    </recommendedName>
</protein>
<evidence type="ECO:0000256" key="1">
    <source>
        <dbReference type="ARBA" id="ARBA00022574"/>
    </source>
</evidence>
<dbReference type="Pfam" id="PF00400">
    <property type="entry name" value="WD40"/>
    <property type="match status" value="5"/>
</dbReference>
<dbReference type="Gene3D" id="2.130.10.10">
    <property type="entry name" value="YVTN repeat-like/Quinoprotein amine dehydrogenase"/>
    <property type="match status" value="1"/>
</dbReference>
<sequence>GNVSVHSSETGCFIKRLTPHRKEISGMVYCPGDKNLITVSWDRSIMVHDESEQAPNVWRQATSIHEGDVSCMAYSQHLGLIATGSSDCVIAVRDYARLRGHAYLLGHKCHVNCLAFVEPFSLLASADVGGNVAIWAVPELGTSQNTCVTQVLTRFVNMQTLESSASVQCLCPVYEAEPQKLALYTGDEDGDVRVWDLSQLLEDAKLTPAAARAAGMDHRRKDQIDASQNTAAMARKAVSPDVPELQIGISRPVVRQEEDDAAKEKDNETEDDDAPPKTPVAHNDSVRSLEVYHRPACVVSAGVDHMVKIWSLEGKPMTALRAYSTTPWSFPVRADQTGIDDETLDRVMARVKSLEGMNKRSPNLVNGAVATTRRGRAAAP</sequence>
<organism evidence="5 6">
    <name type="scientific">Prorocentrum cordatum</name>
    <dbReference type="NCBI Taxonomy" id="2364126"/>
    <lineage>
        <taxon>Eukaryota</taxon>
        <taxon>Sar</taxon>
        <taxon>Alveolata</taxon>
        <taxon>Dinophyceae</taxon>
        <taxon>Prorocentrales</taxon>
        <taxon>Prorocentraceae</taxon>
        <taxon>Prorocentrum</taxon>
    </lineage>
</organism>